<evidence type="ECO:0000313" key="2">
    <source>
        <dbReference type="EMBL" id="KAK6993082.1"/>
    </source>
</evidence>
<dbReference type="Proteomes" id="UP001362999">
    <property type="component" value="Unassembled WGS sequence"/>
</dbReference>
<dbReference type="AlphaFoldDB" id="A0AAV9ZVX8"/>
<proteinExistence type="predicted"/>
<dbReference type="EMBL" id="JAWWNJ010000104">
    <property type="protein sequence ID" value="KAK6993082.1"/>
    <property type="molecule type" value="Genomic_DNA"/>
</dbReference>
<name>A0AAV9ZVX8_9AGAR</name>
<organism evidence="2 3">
    <name type="scientific">Favolaschia claudopus</name>
    <dbReference type="NCBI Taxonomy" id="2862362"/>
    <lineage>
        <taxon>Eukaryota</taxon>
        <taxon>Fungi</taxon>
        <taxon>Dikarya</taxon>
        <taxon>Basidiomycota</taxon>
        <taxon>Agaricomycotina</taxon>
        <taxon>Agaricomycetes</taxon>
        <taxon>Agaricomycetidae</taxon>
        <taxon>Agaricales</taxon>
        <taxon>Marasmiineae</taxon>
        <taxon>Mycenaceae</taxon>
        <taxon>Favolaschia</taxon>
    </lineage>
</organism>
<accession>A0AAV9ZVX8</accession>
<reference evidence="2 3" key="1">
    <citation type="journal article" date="2024" name="J Genomics">
        <title>Draft genome sequencing and assembly of Favolaschia claudopus CIRM-BRFM 2984 isolated from oak limbs.</title>
        <authorList>
            <person name="Navarro D."/>
            <person name="Drula E."/>
            <person name="Chaduli D."/>
            <person name="Cazenave R."/>
            <person name="Ahrendt S."/>
            <person name="Wang J."/>
            <person name="Lipzen A."/>
            <person name="Daum C."/>
            <person name="Barry K."/>
            <person name="Grigoriev I.V."/>
            <person name="Favel A."/>
            <person name="Rosso M.N."/>
            <person name="Martin F."/>
        </authorList>
    </citation>
    <scope>NUCLEOTIDE SEQUENCE [LARGE SCALE GENOMIC DNA]</scope>
    <source>
        <strain evidence="2 3">CIRM-BRFM 2984</strain>
    </source>
</reference>
<evidence type="ECO:0000313" key="3">
    <source>
        <dbReference type="Proteomes" id="UP001362999"/>
    </source>
</evidence>
<evidence type="ECO:0000256" key="1">
    <source>
        <dbReference type="SAM" id="MobiDB-lite"/>
    </source>
</evidence>
<keyword evidence="3" id="KW-1185">Reference proteome</keyword>
<feature type="region of interest" description="Disordered" evidence="1">
    <location>
        <begin position="1"/>
        <end position="20"/>
    </location>
</feature>
<sequence>MTNLNTPAPGTATSVPGGAAPAAADTAAALQTVLAAMAHLTMPSSTPTPSAPPAPTASPAIAAPAPAAPAPAPVTPPVPAGLRTQGPWLAGWLYLVVPPQHLQHIAEPTYDNPDDAPRWYSINKGRYVGVTTNNGLALNAVSGVSGSKKHRSQVAALAAFNQMLDYGMVAVLV</sequence>
<feature type="region of interest" description="Disordered" evidence="1">
    <location>
        <begin position="43"/>
        <end position="72"/>
    </location>
</feature>
<gene>
    <name evidence="2" type="ORF">R3P38DRAFT_3224092</name>
</gene>
<evidence type="ECO:0008006" key="4">
    <source>
        <dbReference type="Google" id="ProtNLM"/>
    </source>
</evidence>
<comment type="caution">
    <text evidence="2">The sequence shown here is derived from an EMBL/GenBank/DDBJ whole genome shotgun (WGS) entry which is preliminary data.</text>
</comment>
<protein>
    <recommendedName>
        <fullName evidence="4">DRBM domain-containing protein</fullName>
    </recommendedName>
</protein>